<dbReference type="PROSITE" id="PS50084">
    <property type="entry name" value="KH_TYPE_1"/>
    <property type="match status" value="1"/>
</dbReference>
<evidence type="ECO:0000313" key="4">
    <source>
        <dbReference type="EMBL" id="VDN96089.1"/>
    </source>
</evidence>
<dbReference type="Gene3D" id="3.90.1140.10">
    <property type="entry name" value="Cyclic phosphodiesterase"/>
    <property type="match status" value="1"/>
</dbReference>
<protein>
    <submittedName>
        <fullName evidence="6">Activating signal cointegrator 1 complex subunit 1</fullName>
    </submittedName>
</protein>
<dbReference type="PANTHER" id="PTHR13360:SF1">
    <property type="entry name" value="ACTIVATING SIGNAL COINTEGRATOR 1 COMPLEX SUBUNIT 1"/>
    <property type="match status" value="1"/>
</dbReference>
<dbReference type="EMBL" id="UZAE01000050">
    <property type="protein sequence ID" value="VDN96089.1"/>
    <property type="molecule type" value="Genomic_DNA"/>
</dbReference>
<accession>A0A0R3T0A6</accession>
<dbReference type="PANTHER" id="PTHR13360">
    <property type="entry name" value="ACTIVATING SIGNAL COINTEGRATOR 1 COMPLEX SUBUNIT 1"/>
    <property type="match status" value="1"/>
</dbReference>
<dbReference type="GO" id="GO:0005634">
    <property type="term" value="C:nucleus"/>
    <property type="evidence" value="ECO:0007669"/>
    <property type="project" value="TreeGrafter"/>
</dbReference>
<dbReference type="STRING" id="102285.A0A0R3T0A6"/>
<dbReference type="InterPro" id="IPR009097">
    <property type="entry name" value="Cyclic_Pdiesterase"/>
</dbReference>
<dbReference type="Proteomes" id="UP000278807">
    <property type="component" value="Unassembled WGS sequence"/>
</dbReference>
<feature type="domain" description="A-kinase anchor protein 7-like phosphoesterase" evidence="3">
    <location>
        <begin position="152"/>
        <end position="385"/>
    </location>
</feature>
<evidence type="ECO:0000313" key="6">
    <source>
        <dbReference type="WBParaSite" id="HNAJ_0000022901-mRNA-1"/>
    </source>
</evidence>
<sequence>MKSIILDTNENVLSPPLVKMGNKLYRKNPSKSSNASLVPVGHLVEDFDPSEQTAEDDLANDETCHFVGNIGATSGGYVANLYVPPIFYSFIIGAKHSKLLELEAEFSCKLNVPGVQSTHEEIKISAQSENNIRRVARRIAWIVSEARPKMKPTHFVCLPAVSDTIKKNYLALKNEVLELTESDQTGFFRGIEPDLFVSEHKLHITLATLFLADQREVRLASQLLSTFMDKTVEGRAFDRSPLRLTIRGFDVMNDDPRSVQVLYMCLHENTQGRRLQALANGLADMFSNNGLHSGYRRVGEPVKLHLTVLNSRLRSQRRARLLNAPISHTDSFKSESFCGLGILQTFVTRTLVENNLFEKIQLCKMVADEDTEDDGSNFYPCIAELTWSNT</sequence>
<dbReference type="OrthoDB" id="277832at2759"/>
<evidence type="ECO:0000259" key="3">
    <source>
        <dbReference type="Pfam" id="PF10469"/>
    </source>
</evidence>
<keyword evidence="1" id="KW-0694">RNA-binding</keyword>
<reference evidence="6" key="1">
    <citation type="submission" date="2017-02" db="UniProtKB">
        <authorList>
            <consortium name="WormBaseParasite"/>
        </authorList>
    </citation>
    <scope>IDENTIFICATION</scope>
</reference>
<dbReference type="InterPro" id="IPR004088">
    <property type="entry name" value="KH_dom_type_1"/>
</dbReference>
<dbReference type="Gene3D" id="3.30.1370.10">
    <property type="entry name" value="K Homology domain, type 1"/>
    <property type="match status" value="1"/>
</dbReference>
<dbReference type="InterPro" id="IPR036612">
    <property type="entry name" value="KH_dom_type_1_sf"/>
</dbReference>
<dbReference type="GO" id="GO:0006307">
    <property type="term" value="P:DNA alkylation repair"/>
    <property type="evidence" value="ECO:0007669"/>
    <property type="project" value="InterPro"/>
</dbReference>
<reference evidence="4 5" key="2">
    <citation type="submission" date="2018-11" db="EMBL/GenBank/DDBJ databases">
        <authorList>
            <consortium name="Pathogen Informatics"/>
        </authorList>
    </citation>
    <scope>NUCLEOTIDE SEQUENCE [LARGE SCALE GENOMIC DNA]</scope>
</reference>
<dbReference type="InterPro" id="IPR019510">
    <property type="entry name" value="AKAP7-like_phosphoesterase"/>
</dbReference>
<keyword evidence="5" id="KW-1185">Reference proteome</keyword>
<dbReference type="GO" id="GO:0006355">
    <property type="term" value="P:regulation of DNA-templated transcription"/>
    <property type="evidence" value="ECO:0007669"/>
    <property type="project" value="TreeGrafter"/>
</dbReference>
<dbReference type="AlphaFoldDB" id="A0A0R3T0A6"/>
<proteinExistence type="predicted"/>
<dbReference type="SUPFAM" id="SSF54791">
    <property type="entry name" value="Eukaryotic type KH-domain (KH-domain type I)"/>
    <property type="match status" value="1"/>
</dbReference>
<dbReference type="InterPro" id="IPR009210">
    <property type="entry name" value="ASCC1"/>
</dbReference>
<dbReference type="PIRSF" id="PIRSF027019">
    <property type="entry name" value="Euk_LigT"/>
    <property type="match status" value="1"/>
</dbReference>
<dbReference type="WBParaSite" id="HNAJ_0000022901-mRNA-1">
    <property type="protein sequence ID" value="HNAJ_0000022901-mRNA-1"/>
    <property type="gene ID" value="HNAJ_0000022901"/>
</dbReference>
<feature type="domain" description="K Homology" evidence="2">
    <location>
        <begin position="81"/>
        <end position="139"/>
    </location>
</feature>
<evidence type="ECO:0000259" key="2">
    <source>
        <dbReference type="Pfam" id="PF00013"/>
    </source>
</evidence>
<evidence type="ECO:0000313" key="5">
    <source>
        <dbReference type="Proteomes" id="UP000278807"/>
    </source>
</evidence>
<dbReference type="Pfam" id="PF10469">
    <property type="entry name" value="AKAP7_NLS"/>
    <property type="match status" value="1"/>
</dbReference>
<dbReference type="Pfam" id="PF00013">
    <property type="entry name" value="KH_1"/>
    <property type="match status" value="1"/>
</dbReference>
<evidence type="ECO:0000256" key="1">
    <source>
        <dbReference type="PROSITE-ProRule" id="PRU00117"/>
    </source>
</evidence>
<dbReference type="GO" id="GO:0003723">
    <property type="term" value="F:RNA binding"/>
    <property type="evidence" value="ECO:0007669"/>
    <property type="project" value="UniProtKB-UniRule"/>
</dbReference>
<name>A0A0R3T0A6_RODNA</name>
<organism evidence="6">
    <name type="scientific">Rodentolepis nana</name>
    <name type="common">Dwarf tapeworm</name>
    <name type="synonym">Hymenolepis nana</name>
    <dbReference type="NCBI Taxonomy" id="102285"/>
    <lineage>
        <taxon>Eukaryota</taxon>
        <taxon>Metazoa</taxon>
        <taxon>Spiralia</taxon>
        <taxon>Lophotrochozoa</taxon>
        <taxon>Platyhelminthes</taxon>
        <taxon>Cestoda</taxon>
        <taxon>Eucestoda</taxon>
        <taxon>Cyclophyllidea</taxon>
        <taxon>Hymenolepididae</taxon>
        <taxon>Rodentolepis</taxon>
    </lineage>
</organism>
<gene>
    <name evidence="4" type="ORF">HNAJ_LOCUS230</name>
</gene>
<dbReference type="SUPFAM" id="SSF55144">
    <property type="entry name" value="LigT-like"/>
    <property type="match status" value="1"/>
</dbReference>